<sequence>ELKINYRFTKNGKARSLKLEHKKLDNGNYLITAKAIDNKGLRCLDYEERVYFQCLNGGEAIISQGTPTGSEVIEMANGKASIEVKRFSEDELLQVMVLNQ</sequence>
<accession>A0A839J0V6</accession>
<evidence type="ECO:0000313" key="2">
    <source>
        <dbReference type="Proteomes" id="UP000565262"/>
    </source>
</evidence>
<reference evidence="1 2" key="1">
    <citation type="submission" date="2020-08" db="EMBL/GenBank/DDBJ databases">
        <title>Oceanospirillum sp. nov. isolated from marine sediment.</title>
        <authorList>
            <person name="Ji X."/>
        </authorList>
    </citation>
    <scope>NUCLEOTIDE SEQUENCE [LARGE SCALE GENOMIC DNA]</scope>
    <source>
        <strain evidence="1 2">D5</strain>
    </source>
</reference>
<gene>
    <name evidence="1" type="ORF">H4O21_25315</name>
</gene>
<dbReference type="AlphaFoldDB" id="A0A839J0V6"/>
<organism evidence="1 2">
    <name type="scientific">Oceanospirillum sediminis</name>
    <dbReference type="NCBI Taxonomy" id="2760088"/>
    <lineage>
        <taxon>Bacteria</taxon>
        <taxon>Pseudomonadati</taxon>
        <taxon>Pseudomonadota</taxon>
        <taxon>Gammaproteobacteria</taxon>
        <taxon>Oceanospirillales</taxon>
        <taxon>Oceanospirillaceae</taxon>
        <taxon>Oceanospirillum</taxon>
    </lineage>
</organism>
<dbReference type="EMBL" id="JACJFM010000379">
    <property type="protein sequence ID" value="MBB1489926.1"/>
    <property type="molecule type" value="Genomic_DNA"/>
</dbReference>
<evidence type="ECO:0000313" key="1">
    <source>
        <dbReference type="EMBL" id="MBB1489926.1"/>
    </source>
</evidence>
<feature type="non-terminal residue" evidence="1">
    <location>
        <position position="1"/>
    </location>
</feature>
<feature type="non-terminal residue" evidence="1">
    <location>
        <position position="100"/>
    </location>
</feature>
<protein>
    <submittedName>
        <fullName evidence="1">Beta-galactosidase</fullName>
    </submittedName>
</protein>
<dbReference type="Proteomes" id="UP000565262">
    <property type="component" value="Unassembled WGS sequence"/>
</dbReference>
<comment type="caution">
    <text evidence="1">The sequence shown here is derived from an EMBL/GenBank/DDBJ whole genome shotgun (WGS) entry which is preliminary data.</text>
</comment>
<keyword evidence="2" id="KW-1185">Reference proteome</keyword>
<name>A0A839J0V6_9GAMM</name>
<proteinExistence type="predicted"/>